<dbReference type="HOGENOM" id="CLU_2694585_0_0_1"/>
<feature type="non-terminal residue" evidence="1">
    <location>
        <position position="1"/>
    </location>
</feature>
<proteinExistence type="predicted"/>
<evidence type="ECO:0000313" key="1">
    <source>
        <dbReference type="EMBL" id="KIK73203.1"/>
    </source>
</evidence>
<protein>
    <submittedName>
        <fullName evidence="1">Uncharacterized protein</fullName>
    </submittedName>
</protein>
<accession>A0A0D0CCH7</accession>
<evidence type="ECO:0000313" key="2">
    <source>
        <dbReference type="Proteomes" id="UP000054538"/>
    </source>
</evidence>
<keyword evidence="2" id="KW-1185">Reference proteome</keyword>
<dbReference type="Proteomes" id="UP000054538">
    <property type="component" value="Unassembled WGS sequence"/>
</dbReference>
<name>A0A0D0CCH7_9AGAM</name>
<gene>
    <name evidence="1" type="ORF">PAXRUDRAFT_179006</name>
</gene>
<dbReference type="EMBL" id="KN830001">
    <property type="protein sequence ID" value="KIK73203.1"/>
    <property type="molecule type" value="Genomic_DNA"/>
</dbReference>
<sequence>LSCPDPNCQQKFHGTEYLLAHLNDPRTSCWATRPEGYPLPPALRPGMSLPPGDCLGQYHPHSGWTYGQGKNTLQ</sequence>
<dbReference type="InParanoid" id="A0A0D0CCH7"/>
<dbReference type="AlphaFoldDB" id="A0A0D0CCH7"/>
<reference evidence="1 2" key="1">
    <citation type="submission" date="2014-04" db="EMBL/GenBank/DDBJ databases">
        <authorList>
            <consortium name="DOE Joint Genome Institute"/>
            <person name="Kuo A."/>
            <person name="Kohler A."/>
            <person name="Jargeat P."/>
            <person name="Nagy L.G."/>
            <person name="Floudas D."/>
            <person name="Copeland A."/>
            <person name="Barry K.W."/>
            <person name="Cichocki N."/>
            <person name="Veneault-Fourrey C."/>
            <person name="LaButti K."/>
            <person name="Lindquist E.A."/>
            <person name="Lipzen A."/>
            <person name="Lundell T."/>
            <person name="Morin E."/>
            <person name="Murat C."/>
            <person name="Sun H."/>
            <person name="Tunlid A."/>
            <person name="Henrissat B."/>
            <person name="Grigoriev I.V."/>
            <person name="Hibbett D.S."/>
            <person name="Martin F."/>
            <person name="Nordberg H.P."/>
            <person name="Cantor M.N."/>
            <person name="Hua S.X."/>
        </authorList>
    </citation>
    <scope>NUCLEOTIDE SEQUENCE [LARGE SCALE GENOMIC DNA]</scope>
    <source>
        <strain evidence="1 2">Ve08.2h10</strain>
    </source>
</reference>
<reference evidence="2" key="2">
    <citation type="submission" date="2015-01" db="EMBL/GenBank/DDBJ databases">
        <title>Evolutionary Origins and Diversification of the Mycorrhizal Mutualists.</title>
        <authorList>
            <consortium name="DOE Joint Genome Institute"/>
            <consortium name="Mycorrhizal Genomics Consortium"/>
            <person name="Kohler A."/>
            <person name="Kuo A."/>
            <person name="Nagy L.G."/>
            <person name="Floudas D."/>
            <person name="Copeland A."/>
            <person name="Barry K.W."/>
            <person name="Cichocki N."/>
            <person name="Veneault-Fourrey C."/>
            <person name="LaButti K."/>
            <person name="Lindquist E.A."/>
            <person name="Lipzen A."/>
            <person name="Lundell T."/>
            <person name="Morin E."/>
            <person name="Murat C."/>
            <person name="Riley R."/>
            <person name="Ohm R."/>
            <person name="Sun H."/>
            <person name="Tunlid A."/>
            <person name="Henrissat B."/>
            <person name="Grigoriev I.V."/>
            <person name="Hibbett D.S."/>
            <person name="Martin F."/>
        </authorList>
    </citation>
    <scope>NUCLEOTIDE SEQUENCE [LARGE SCALE GENOMIC DNA]</scope>
    <source>
        <strain evidence="2">Ve08.2h10</strain>
    </source>
</reference>
<organism evidence="1 2">
    <name type="scientific">Paxillus rubicundulus Ve08.2h10</name>
    <dbReference type="NCBI Taxonomy" id="930991"/>
    <lineage>
        <taxon>Eukaryota</taxon>
        <taxon>Fungi</taxon>
        <taxon>Dikarya</taxon>
        <taxon>Basidiomycota</taxon>
        <taxon>Agaricomycotina</taxon>
        <taxon>Agaricomycetes</taxon>
        <taxon>Agaricomycetidae</taxon>
        <taxon>Boletales</taxon>
        <taxon>Paxilineae</taxon>
        <taxon>Paxillaceae</taxon>
        <taxon>Paxillus</taxon>
    </lineage>
</organism>